<name>A0A454CSA0_VIBHA</name>
<accession>A0A454CSA0</accession>
<proteinExistence type="predicted"/>
<evidence type="ECO:0000313" key="3">
    <source>
        <dbReference type="Proteomes" id="UP000008367"/>
    </source>
</evidence>
<feature type="signal peptide" evidence="1">
    <location>
        <begin position="1"/>
        <end position="26"/>
    </location>
</feature>
<comment type="caution">
    <text evidence="2">The sequence shown here is derived from an EMBL/GenBank/DDBJ whole genome shotgun (WGS) entry which is preliminary data.</text>
</comment>
<gene>
    <name evidence="2" type="ORF">VCHENC02_4924</name>
</gene>
<evidence type="ECO:0000313" key="2">
    <source>
        <dbReference type="EMBL" id="EKM29254.1"/>
    </source>
</evidence>
<feature type="chain" id="PRO_5019101368" description="Secreted protein" evidence="1">
    <location>
        <begin position="27"/>
        <end position="104"/>
    </location>
</feature>
<organism evidence="2 3">
    <name type="scientific">Vibrio harveyi</name>
    <name type="common">Beneckea harveyi</name>
    <dbReference type="NCBI Taxonomy" id="669"/>
    <lineage>
        <taxon>Bacteria</taxon>
        <taxon>Pseudomonadati</taxon>
        <taxon>Pseudomonadota</taxon>
        <taxon>Gammaproteobacteria</taxon>
        <taxon>Vibrionales</taxon>
        <taxon>Vibrionaceae</taxon>
        <taxon>Vibrio</taxon>
    </lineage>
</organism>
<evidence type="ECO:0000256" key="1">
    <source>
        <dbReference type="SAM" id="SignalP"/>
    </source>
</evidence>
<protein>
    <recommendedName>
        <fullName evidence="4">Secreted protein</fullName>
    </recommendedName>
</protein>
<dbReference type="AlphaFoldDB" id="A0A454CSA0"/>
<dbReference type="Proteomes" id="UP000008367">
    <property type="component" value="Unassembled WGS sequence"/>
</dbReference>
<reference evidence="2 3" key="1">
    <citation type="submission" date="2012-10" db="EMBL/GenBank/DDBJ databases">
        <title>Genome sequence of Vibrio Cholerae HENC-02.</title>
        <authorList>
            <person name="Eppinger M."/>
            <person name="Hasan N.A."/>
            <person name="Sengamalay N."/>
            <person name="Hine E."/>
            <person name="Su Q."/>
            <person name="Daugherty S.C."/>
            <person name="Young S."/>
            <person name="Sadzewicz L."/>
            <person name="Tallon L."/>
            <person name="Cebula T.A."/>
            <person name="Ravel J."/>
            <person name="Colwell R.R."/>
        </authorList>
    </citation>
    <scope>NUCLEOTIDE SEQUENCE [LARGE SCALE GENOMIC DNA]</scope>
    <source>
        <strain evidence="2 3">HENC-02</strain>
    </source>
</reference>
<keyword evidence="1" id="KW-0732">Signal</keyword>
<sequence length="104" mass="10786">MKTVTVMSKRNLALLLLLFGTTSSDAGVLDPDCDAEKAAKATATKAVVGVGGRCTPKEALKDSTVEAGKDALPEEGLAGKAVDAAMPEKEKKPIKNTTKKIITD</sequence>
<dbReference type="EMBL" id="AJSR01002172">
    <property type="protein sequence ID" value="EKM29254.1"/>
    <property type="molecule type" value="Genomic_DNA"/>
</dbReference>
<evidence type="ECO:0008006" key="4">
    <source>
        <dbReference type="Google" id="ProtNLM"/>
    </source>
</evidence>